<dbReference type="AlphaFoldDB" id="A0A6C0U856"/>
<dbReference type="RefSeq" id="WP_163496099.1">
    <property type="nucleotide sequence ID" value="NZ_CP048711.1"/>
</dbReference>
<evidence type="ECO:0000313" key="4">
    <source>
        <dbReference type="EMBL" id="QIB66665.1"/>
    </source>
</evidence>
<dbReference type="Gene3D" id="2.40.420.20">
    <property type="match status" value="1"/>
</dbReference>
<feature type="region of interest" description="Disordered" evidence="2">
    <location>
        <begin position="395"/>
        <end position="417"/>
    </location>
</feature>
<dbReference type="GO" id="GO:1990281">
    <property type="term" value="C:efflux pump complex"/>
    <property type="evidence" value="ECO:0007669"/>
    <property type="project" value="TreeGrafter"/>
</dbReference>
<sequence length="417" mass="45048">MASVKRQIAVSVGLLAAAATITWLLYEARPASETTEPVYVPVTVDVVEAVPETIRIPIQAQGTVSPLQQTAVVAEVEGRIVEVAEAFNVGGFVKAGEIMLRIDPRDYETALARAQAALKSAESTLLQEQGQAEVALQEWRKLPAGSQRSEQASDLYLRKPQLAQAQAQLLAATADVKTAQDDLDRSIVRAPYDALIRSKDSELGQYVSRGAILAEVVSVDFAEVRLPIPQSRLAYMDLPGIRSPAGETPIDLYTQVNGEQTHWTGTLHRSEGVFDERSRVLFAVARIQDPYGLDSPGQMPLRIGTFVNADIAGKPMPDLVALPRHVLRAGDTVPVVDSANRVSYRKISTLRTGGDLVYVAAGLDDGDLVILTSLERNLTGAEVRVVSQIGSDELRQRLTGPGQPQDFESPDPAVTAR</sequence>
<evidence type="ECO:0000256" key="1">
    <source>
        <dbReference type="ARBA" id="ARBA00009477"/>
    </source>
</evidence>
<dbReference type="Proteomes" id="UP000477680">
    <property type="component" value="Chromosome"/>
</dbReference>
<feature type="transmembrane region" description="Helical" evidence="3">
    <location>
        <begin position="7"/>
        <end position="26"/>
    </location>
</feature>
<keyword evidence="3" id="KW-0812">Transmembrane</keyword>
<dbReference type="PANTHER" id="PTHR30469:SF12">
    <property type="entry name" value="MULTIDRUG RESISTANCE PROTEIN MDTA"/>
    <property type="match status" value="1"/>
</dbReference>
<evidence type="ECO:0000256" key="2">
    <source>
        <dbReference type="SAM" id="MobiDB-lite"/>
    </source>
</evidence>
<dbReference type="Gene3D" id="2.40.30.170">
    <property type="match status" value="1"/>
</dbReference>
<comment type="similarity">
    <text evidence="1">Belongs to the membrane fusion protein (MFP) (TC 8.A.1) family.</text>
</comment>
<dbReference type="InterPro" id="IPR006143">
    <property type="entry name" value="RND_pump_MFP"/>
</dbReference>
<protein>
    <submittedName>
        <fullName evidence="4">Efflux RND transporter periplasmic adaptor subunit</fullName>
    </submittedName>
</protein>
<gene>
    <name evidence="4" type="ORF">G3T16_15955</name>
</gene>
<dbReference type="EMBL" id="CP048711">
    <property type="protein sequence ID" value="QIB66665.1"/>
    <property type="molecule type" value="Genomic_DNA"/>
</dbReference>
<keyword evidence="3" id="KW-1133">Transmembrane helix</keyword>
<organism evidence="4 5">
    <name type="scientific">Kineobactrum salinum</name>
    <dbReference type="NCBI Taxonomy" id="2708301"/>
    <lineage>
        <taxon>Bacteria</taxon>
        <taxon>Pseudomonadati</taxon>
        <taxon>Pseudomonadota</taxon>
        <taxon>Gammaproteobacteria</taxon>
        <taxon>Cellvibrionales</taxon>
        <taxon>Halieaceae</taxon>
        <taxon>Kineobactrum</taxon>
    </lineage>
</organism>
<reference evidence="4 5" key="1">
    <citation type="submission" date="2020-02" db="EMBL/GenBank/DDBJ databases">
        <title>Genome sequencing for Kineobactrum sp. M2.</title>
        <authorList>
            <person name="Park S.-J."/>
        </authorList>
    </citation>
    <scope>NUCLEOTIDE SEQUENCE [LARGE SCALE GENOMIC DNA]</scope>
    <source>
        <strain evidence="4 5">M2</strain>
    </source>
</reference>
<dbReference type="KEGG" id="kim:G3T16_15955"/>
<dbReference type="Gene3D" id="1.10.287.470">
    <property type="entry name" value="Helix hairpin bin"/>
    <property type="match status" value="1"/>
</dbReference>
<keyword evidence="3" id="KW-0472">Membrane</keyword>
<evidence type="ECO:0000256" key="3">
    <source>
        <dbReference type="SAM" id="Phobius"/>
    </source>
</evidence>
<dbReference type="NCBIfam" id="TIGR01730">
    <property type="entry name" value="RND_mfp"/>
    <property type="match status" value="1"/>
</dbReference>
<dbReference type="SUPFAM" id="SSF111369">
    <property type="entry name" value="HlyD-like secretion proteins"/>
    <property type="match status" value="1"/>
</dbReference>
<accession>A0A6C0U856</accession>
<dbReference type="GO" id="GO:0015562">
    <property type="term" value="F:efflux transmembrane transporter activity"/>
    <property type="evidence" value="ECO:0007669"/>
    <property type="project" value="TreeGrafter"/>
</dbReference>
<evidence type="ECO:0000313" key="5">
    <source>
        <dbReference type="Proteomes" id="UP000477680"/>
    </source>
</evidence>
<proteinExistence type="inferred from homology"/>
<keyword evidence="5" id="KW-1185">Reference proteome</keyword>
<name>A0A6C0U856_9GAMM</name>
<dbReference type="Gene3D" id="2.40.50.100">
    <property type="match status" value="1"/>
</dbReference>
<dbReference type="PANTHER" id="PTHR30469">
    <property type="entry name" value="MULTIDRUG RESISTANCE PROTEIN MDTA"/>
    <property type="match status" value="1"/>
</dbReference>